<dbReference type="InterPro" id="IPR002716">
    <property type="entry name" value="PIN_dom"/>
</dbReference>
<dbReference type="InterPro" id="IPR029060">
    <property type="entry name" value="PIN-like_dom_sf"/>
</dbReference>
<dbReference type="Pfam" id="PF01850">
    <property type="entry name" value="PIN"/>
    <property type="match status" value="1"/>
</dbReference>
<comment type="caution">
    <text evidence="7">The sequence shown here is derived from an EMBL/GenBank/DDBJ whole genome shotgun (WGS) entry which is preliminary data.</text>
</comment>
<keyword evidence="5" id="KW-0460">Magnesium</keyword>
<sequence length="130" mass="14879">MILVDTSVWIDFFNGYQSKEEQILKSLLKAEEDICLAGINVMEILQGIKQKESFLKTERYLREFPIFAPDLEVYVLASLIFNACQKKGHTVSSTDCLIAAVTIENDLVLLHKDKDFEYIQACTDLQIFPI</sequence>
<evidence type="ECO:0000256" key="3">
    <source>
        <dbReference type="ARBA" id="ARBA00022723"/>
    </source>
</evidence>
<dbReference type="AlphaFoldDB" id="A0A0F9LRG1"/>
<dbReference type="GO" id="GO:0046872">
    <property type="term" value="F:metal ion binding"/>
    <property type="evidence" value="ECO:0007669"/>
    <property type="project" value="UniProtKB-KW"/>
</dbReference>
<evidence type="ECO:0000256" key="4">
    <source>
        <dbReference type="ARBA" id="ARBA00022801"/>
    </source>
</evidence>
<organism evidence="7">
    <name type="scientific">marine sediment metagenome</name>
    <dbReference type="NCBI Taxonomy" id="412755"/>
    <lineage>
        <taxon>unclassified sequences</taxon>
        <taxon>metagenomes</taxon>
        <taxon>ecological metagenomes</taxon>
    </lineage>
</organism>
<name>A0A0F9LRG1_9ZZZZ</name>
<keyword evidence="2" id="KW-0540">Nuclease</keyword>
<evidence type="ECO:0000256" key="1">
    <source>
        <dbReference type="ARBA" id="ARBA00022649"/>
    </source>
</evidence>
<dbReference type="SUPFAM" id="SSF88723">
    <property type="entry name" value="PIN domain-like"/>
    <property type="match status" value="1"/>
</dbReference>
<evidence type="ECO:0000256" key="2">
    <source>
        <dbReference type="ARBA" id="ARBA00022722"/>
    </source>
</evidence>
<accession>A0A0F9LRG1</accession>
<evidence type="ECO:0000259" key="6">
    <source>
        <dbReference type="Pfam" id="PF01850"/>
    </source>
</evidence>
<dbReference type="GO" id="GO:0016787">
    <property type="term" value="F:hydrolase activity"/>
    <property type="evidence" value="ECO:0007669"/>
    <property type="project" value="UniProtKB-KW"/>
</dbReference>
<keyword evidence="1" id="KW-1277">Toxin-antitoxin system</keyword>
<feature type="domain" description="PIN" evidence="6">
    <location>
        <begin position="2"/>
        <end position="119"/>
    </location>
</feature>
<dbReference type="HAMAP" id="MF_00265">
    <property type="entry name" value="VapC_Nob1"/>
    <property type="match status" value="1"/>
</dbReference>
<dbReference type="GO" id="GO:0004540">
    <property type="term" value="F:RNA nuclease activity"/>
    <property type="evidence" value="ECO:0007669"/>
    <property type="project" value="InterPro"/>
</dbReference>
<keyword evidence="3" id="KW-0479">Metal-binding</keyword>
<dbReference type="EMBL" id="LAZR01005941">
    <property type="protein sequence ID" value="KKM95968.1"/>
    <property type="molecule type" value="Genomic_DNA"/>
</dbReference>
<dbReference type="InterPro" id="IPR051749">
    <property type="entry name" value="PINc/VapC_TA_RNase"/>
</dbReference>
<keyword evidence="4" id="KW-0378">Hydrolase</keyword>
<protein>
    <recommendedName>
        <fullName evidence="6">PIN domain-containing protein</fullName>
    </recommendedName>
</protein>
<dbReference type="Gene3D" id="3.40.50.1010">
    <property type="entry name" value="5'-nuclease"/>
    <property type="match status" value="1"/>
</dbReference>
<gene>
    <name evidence="7" type="ORF">LCGC14_1182850</name>
</gene>
<evidence type="ECO:0000313" key="7">
    <source>
        <dbReference type="EMBL" id="KKM95968.1"/>
    </source>
</evidence>
<dbReference type="InterPro" id="IPR022907">
    <property type="entry name" value="VapC_family"/>
</dbReference>
<reference evidence="7" key="1">
    <citation type="journal article" date="2015" name="Nature">
        <title>Complex archaea that bridge the gap between prokaryotes and eukaryotes.</title>
        <authorList>
            <person name="Spang A."/>
            <person name="Saw J.H."/>
            <person name="Jorgensen S.L."/>
            <person name="Zaremba-Niedzwiedzka K."/>
            <person name="Martijn J."/>
            <person name="Lind A.E."/>
            <person name="van Eijk R."/>
            <person name="Schleper C."/>
            <person name="Guy L."/>
            <person name="Ettema T.J."/>
        </authorList>
    </citation>
    <scope>NUCLEOTIDE SEQUENCE</scope>
</reference>
<evidence type="ECO:0000256" key="5">
    <source>
        <dbReference type="ARBA" id="ARBA00022842"/>
    </source>
</evidence>
<dbReference type="CDD" id="cd09882">
    <property type="entry name" value="PIN_MtVapC3-like_start"/>
    <property type="match status" value="1"/>
</dbReference>
<dbReference type="PANTHER" id="PTHR42740:SF1">
    <property type="entry name" value="RIBONUCLEASE VAPC3"/>
    <property type="match status" value="1"/>
</dbReference>
<proteinExistence type="inferred from homology"/>
<dbReference type="PANTHER" id="PTHR42740">
    <property type="entry name" value="RIBONUCLEASE VAPC3"/>
    <property type="match status" value="1"/>
</dbReference>